<accession>A0A1C0A4W0</accession>
<name>A0A1C0A4W0_9FIRM</name>
<reference evidence="2" key="1">
    <citation type="submission" date="2016-07" db="EMBL/GenBank/DDBJ databases">
        <authorList>
            <person name="Florea S."/>
            <person name="Webb J.S."/>
            <person name="Jaromczyk J."/>
            <person name="Schardl C.L."/>
        </authorList>
    </citation>
    <scope>NUCLEOTIDE SEQUENCE [LARGE SCALE GENOMIC DNA]</scope>
    <source>
        <strain evidence="2">Z6</strain>
    </source>
</reference>
<comment type="caution">
    <text evidence="1">The sequence shown here is derived from an EMBL/GenBank/DDBJ whole genome shotgun (WGS) entry which is preliminary data.</text>
</comment>
<dbReference type="OrthoDB" id="9794280at2"/>
<organism evidence="1 2">
    <name type="scientific">Orenia metallireducens</name>
    <dbReference type="NCBI Taxonomy" id="1413210"/>
    <lineage>
        <taxon>Bacteria</taxon>
        <taxon>Bacillati</taxon>
        <taxon>Bacillota</taxon>
        <taxon>Clostridia</taxon>
        <taxon>Halanaerobiales</taxon>
        <taxon>Halobacteroidaceae</taxon>
        <taxon>Orenia</taxon>
    </lineage>
</organism>
<dbReference type="Proteomes" id="UP000093514">
    <property type="component" value="Unassembled WGS sequence"/>
</dbReference>
<dbReference type="RefSeq" id="WP_068719000.1">
    <property type="nucleotide sequence ID" value="NZ_LWDV01000010.1"/>
</dbReference>
<protein>
    <recommendedName>
        <fullName evidence="3">Na+-translocating membrane potential-generating system MpsC domain-containing protein</fullName>
    </recommendedName>
</protein>
<proteinExistence type="predicted"/>
<dbReference type="EMBL" id="LWDV01000010">
    <property type="protein sequence ID" value="OCL25165.1"/>
    <property type="molecule type" value="Genomic_DNA"/>
</dbReference>
<gene>
    <name evidence="1" type="ORF">U472_12380</name>
</gene>
<keyword evidence="2" id="KW-1185">Reference proteome</keyword>
<evidence type="ECO:0000313" key="2">
    <source>
        <dbReference type="Proteomes" id="UP000093514"/>
    </source>
</evidence>
<sequence>MKHEKMKIIKILDEILSLSFNNKADEIDIKIKVNQEQTIIKFKDNSLNLNKDRVEEIEEMLNIEKQPEVEEYYWELIGQNDYCDELSVVGLMIDKAIITYNPQEGLEVTLYRNNQE</sequence>
<reference evidence="1 2" key="2">
    <citation type="submission" date="2016-08" db="EMBL/GenBank/DDBJ databases">
        <title>Orenia metallireducens sp. nov. strain Z6, a Novel Metal-reducing Firmicute from the Deep Subsurface.</title>
        <authorList>
            <person name="Maxim B.I."/>
            <person name="Kenneth K."/>
            <person name="Flynn T.M."/>
            <person name="Oloughlin E.J."/>
            <person name="Locke R.A."/>
            <person name="Weber J.R."/>
            <person name="Egan S.M."/>
            <person name="Mackie R.I."/>
            <person name="Cann I.K."/>
        </authorList>
    </citation>
    <scope>NUCLEOTIDE SEQUENCE [LARGE SCALE GENOMIC DNA]</scope>
    <source>
        <strain evidence="1 2">Z6</strain>
    </source>
</reference>
<evidence type="ECO:0008006" key="3">
    <source>
        <dbReference type="Google" id="ProtNLM"/>
    </source>
</evidence>
<evidence type="ECO:0000313" key="1">
    <source>
        <dbReference type="EMBL" id="OCL25165.1"/>
    </source>
</evidence>
<dbReference type="AlphaFoldDB" id="A0A1C0A4W0"/>